<sequence>MKPGEYILRGGPITCNEGAETRIMNVTNRGDRPVQVGSHYHFAEVNAALEMDRVGARGFRLDIPAGTAVRFEPGDARSVHLVEIGGNRQVHGFQNRVNGSLGVSIPAAHTEAIGGTAGIDAEAEPQLAAEFDIGLPNTGADSTGFSTSFGVDPVYESPGPETGDAGEEVGRGAAEPAAEEPEDGGAPAAEGGEDRQ</sequence>
<dbReference type="NCBIfam" id="NF009682">
    <property type="entry name" value="PRK13203.1"/>
    <property type="match status" value="1"/>
</dbReference>
<dbReference type="PANTHER" id="PTHR33569:SF1">
    <property type="entry name" value="UREASE"/>
    <property type="match status" value="1"/>
</dbReference>
<evidence type="ECO:0000256" key="2">
    <source>
        <dbReference type="ARBA" id="ARBA00047778"/>
    </source>
</evidence>
<dbReference type="InterPro" id="IPR036461">
    <property type="entry name" value="Urease_betasu_sf"/>
</dbReference>
<comment type="caution">
    <text evidence="5">The sequence shown here is derived from an EMBL/GenBank/DDBJ whole genome shotgun (WGS) entry which is preliminary data.</text>
</comment>
<dbReference type="EMBL" id="PDJI01000003">
    <property type="protein sequence ID" value="PFG44922.1"/>
    <property type="molecule type" value="Genomic_DNA"/>
</dbReference>
<dbReference type="EC" id="3.5.1.5" evidence="3"/>
<comment type="subunit">
    <text evidence="3">Heterotrimer of UreA (gamma), UreB (beta) and UreC (alpha) subunits. Three heterotrimers associate to form the active enzyme.</text>
</comment>
<evidence type="ECO:0000256" key="1">
    <source>
        <dbReference type="ARBA" id="ARBA00022801"/>
    </source>
</evidence>
<dbReference type="OrthoDB" id="9797217at2"/>
<proteinExistence type="inferred from homology"/>
<comment type="similarity">
    <text evidence="3">Belongs to the urease beta subunit family.</text>
</comment>
<dbReference type="Gene3D" id="2.10.150.10">
    <property type="entry name" value="Urease, beta subunit"/>
    <property type="match status" value="1"/>
</dbReference>
<reference evidence="5 6" key="1">
    <citation type="submission" date="2017-10" db="EMBL/GenBank/DDBJ databases">
        <title>Sequencing the genomes of 1000 actinobacteria strains.</title>
        <authorList>
            <person name="Klenk H.-P."/>
        </authorList>
    </citation>
    <scope>NUCLEOTIDE SEQUENCE [LARGE SCALE GENOMIC DNA]</scope>
    <source>
        <strain evidence="5 6">DSM 21838</strain>
    </source>
</reference>
<organism evidence="5 6">
    <name type="scientific">Georgenia soli</name>
    <dbReference type="NCBI Taxonomy" id="638953"/>
    <lineage>
        <taxon>Bacteria</taxon>
        <taxon>Bacillati</taxon>
        <taxon>Actinomycetota</taxon>
        <taxon>Actinomycetes</taxon>
        <taxon>Micrococcales</taxon>
        <taxon>Bogoriellaceae</taxon>
        <taxon>Georgenia</taxon>
    </lineage>
</organism>
<dbReference type="Pfam" id="PF00699">
    <property type="entry name" value="Urease_beta"/>
    <property type="match status" value="1"/>
</dbReference>
<dbReference type="CDD" id="cd00407">
    <property type="entry name" value="Urease_beta"/>
    <property type="match status" value="1"/>
</dbReference>
<evidence type="ECO:0000256" key="3">
    <source>
        <dbReference type="HAMAP-Rule" id="MF_01954"/>
    </source>
</evidence>
<dbReference type="GO" id="GO:0043419">
    <property type="term" value="P:urea catabolic process"/>
    <property type="evidence" value="ECO:0007669"/>
    <property type="project" value="UniProtKB-UniRule"/>
</dbReference>
<comment type="pathway">
    <text evidence="3">Nitrogen metabolism; urea degradation; CO(2) and NH(3) from urea (urease route): step 1/1.</text>
</comment>
<dbReference type="GO" id="GO:0009039">
    <property type="term" value="F:urease activity"/>
    <property type="evidence" value="ECO:0007669"/>
    <property type="project" value="UniProtKB-UniRule"/>
</dbReference>
<evidence type="ECO:0000313" key="6">
    <source>
        <dbReference type="Proteomes" id="UP000222106"/>
    </source>
</evidence>
<dbReference type="NCBIfam" id="TIGR00192">
    <property type="entry name" value="urease_beta"/>
    <property type="match status" value="1"/>
</dbReference>
<keyword evidence="3" id="KW-0963">Cytoplasm</keyword>
<feature type="region of interest" description="Disordered" evidence="4">
    <location>
        <begin position="144"/>
        <end position="196"/>
    </location>
</feature>
<evidence type="ECO:0000313" key="5">
    <source>
        <dbReference type="EMBL" id="PFG44922.1"/>
    </source>
</evidence>
<dbReference type="InterPro" id="IPR050069">
    <property type="entry name" value="Urease_subunit"/>
</dbReference>
<protein>
    <recommendedName>
        <fullName evidence="3">Urease subunit beta</fullName>
        <ecNumber evidence="3">3.5.1.5</ecNumber>
    </recommendedName>
    <alternativeName>
        <fullName evidence="3">Urea amidohydrolase subunit beta</fullName>
    </alternativeName>
</protein>
<name>A0A2A9F2Y7_9MICO</name>
<dbReference type="AlphaFoldDB" id="A0A2A9F2Y7"/>
<dbReference type="InterPro" id="IPR002019">
    <property type="entry name" value="Urease_beta-like"/>
</dbReference>
<dbReference type="GO" id="GO:0035550">
    <property type="term" value="C:urease complex"/>
    <property type="evidence" value="ECO:0007669"/>
    <property type="project" value="InterPro"/>
</dbReference>
<accession>A0A2A9F2Y7</accession>
<dbReference type="Proteomes" id="UP000222106">
    <property type="component" value="Unassembled WGS sequence"/>
</dbReference>
<keyword evidence="1 3" id="KW-0378">Hydrolase</keyword>
<dbReference type="UniPathway" id="UPA00258">
    <property type="reaction ID" value="UER00370"/>
</dbReference>
<dbReference type="HAMAP" id="MF_01954">
    <property type="entry name" value="Urease_beta"/>
    <property type="match status" value="1"/>
</dbReference>
<dbReference type="PANTHER" id="PTHR33569">
    <property type="entry name" value="UREASE"/>
    <property type="match status" value="1"/>
</dbReference>
<keyword evidence="6" id="KW-1185">Reference proteome</keyword>
<dbReference type="SUPFAM" id="SSF51278">
    <property type="entry name" value="Urease, beta-subunit"/>
    <property type="match status" value="1"/>
</dbReference>
<comment type="subcellular location">
    <subcellularLocation>
        <location evidence="3">Cytoplasm</location>
    </subcellularLocation>
</comment>
<evidence type="ECO:0000256" key="4">
    <source>
        <dbReference type="SAM" id="MobiDB-lite"/>
    </source>
</evidence>
<gene>
    <name evidence="3" type="primary">ureB</name>
    <name evidence="5" type="ORF">ATJ97_0196</name>
</gene>
<comment type="catalytic activity">
    <reaction evidence="2 3">
        <text>urea + 2 H2O + H(+) = hydrogencarbonate + 2 NH4(+)</text>
        <dbReference type="Rhea" id="RHEA:20557"/>
        <dbReference type="ChEBI" id="CHEBI:15377"/>
        <dbReference type="ChEBI" id="CHEBI:15378"/>
        <dbReference type="ChEBI" id="CHEBI:16199"/>
        <dbReference type="ChEBI" id="CHEBI:17544"/>
        <dbReference type="ChEBI" id="CHEBI:28938"/>
        <dbReference type="EC" id="3.5.1.5"/>
    </reaction>
</comment>